<dbReference type="AlphaFoldDB" id="A0A0V7ZS46"/>
<dbReference type="InterPro" id="IPR037069">
    <property type="entry name" value="AcylCoA_DH/ox_N_sf"/>
</dbReference>
<dbReference type="SUPFAM" id="SSF102198">
    <property type="entry name" value="Putative cyclase"/>
    <property type="match status" value="1"/>
</dbReference>
<dbReference type="Proteomes" id="UP000053372">
    <property type="component" value="Unassembled WGS sequence"/>
</dbReference>
<accession>A0A0V7ZS46</accession>
<evidence type="ECO:0000313" key="3">
    <source>
        <dbReference type="EMBL" id="KST67484.1"/>
    </source>
</evidence>
<dbReference type="Pfam" id="PF04199">
    <property type="entry name" value="Cyclase"/>
    <property type="match status" value="1"/>
</dbReference>
<dbReference type="RefSeq" id="WP_027840429.1">
    <property type="nucleotide sequence ID" value="NZ_LMTZ01000087.1"/>
</dbReference>
<dbReference type="Gene3D" id="3.50.30.50">
    <property type="entry name" value="Putative cyclase"/>
    <property type="match status" value="1"/>
</dbReference>
<organism evidence="3 4">
    <name type="scientific">Mastigocoleus testarum BC008</name>
    <dbReference type="NCBI Taxonomy" id="371196"/>
    <lineage>
        <taxon>Bacteria</taxon>
        <taxon>Bacillati</taxon>
        <taxon>Cyanobacteriota</taxon>
        <taxon>Cyanophyceae</taxon>
        <taxon>Nostocales</taxon>
        <taxon>Hapalosiphonaceae</taxon>
        <taxon>Mastigocoleus</taxon>
    </lineage>
</organism>
<proteinExistence type="predicted"/>
<dbReference type="GO" id="GO:0050660">
    <property type="term" value="F:flavin adenine dinucleotide binding"/>
    <property type="evidence" value="ECO:0007669"/>
    <property type="project" value="InterPro"/>
</dbReference>
<dbReference type="GO" id="GO:0016627">
    <property type="term" value="F:oxidoreductase activity, acting on the CH-CH group of donors"/>
    <property type="evidence" value="ECO:0007669"/>
    <property type="project" value="InterPro"/>
</dbReference>
<dbReference type="GO" id="GO:0019441">
    <property type="term" value="P:L-tryptophan catabolic process to kynurenine"/>
    <property type="evidence" value="ECO:0007669"/>
    <property type="project" value="InterPro"/>
</dbReference>
<dbReference type="EMBL" id="LMTZ01000087">
    <property type="protein sequence ID" value="KST67484.1"/>
    <property type="molecule type" value="Genomic_DNA"/>
</dbReference>
<dbReference type="InterPro" id="IPR013786">
    <property type="entry name" value="AcylCoA_DH/ox_N"/>
</dbReference>
<dbReference type="Gene3D" id="1.10.540.10">
    <property type="entry name" value="Acyl-CoA dehydrogenase/oxidase, N-terminal domain"/>
    <property type="match status" value="1"/>
</dbReference>
<dbReference type="InterPro" id="IPR009100">
    <property type="entry name" value="AcylCoA_DH/oxidase_NM_dom_sf"/>
</dbReference>
<comment type="caution">
    <text evidence="3">The sequence shown here is derived from an EMBL/GenBank/DDBJ whole genome shotgun (WGS) entry which is preliminary data.</text>
</comment>
<keyword evidence="1" id="KW-0175">Coiled coil</keyword>
<sequence length="627" mass="68690">MKSKNNFPVSTKGTDNILDIAKSHLVNRVAPIANDIDSNPDSLLTALKGLGKLGLLALKVPRRWGGKELVQNDFSDFQELVARYSGALAFLQTQHQSAGSMLANSSNSHLQEKYLPHMGNGELLVGVGFSQLRRQGKPLTEAISVPGGYQLDGFVPWVTGYGYFHYFIVAATLSDGRAVFGVVPFQETQQQGGGSITFSDPASLAAITSTNTVSATLNSWFLPSENVVAVKAPGWINHNDRIKVLNNTPMVTGCAFAGLDLIESTLQKKPFPFIQSAFESLNQELRECRKQIREMNQQSADVELSVKLKLRAWSIDLATRIAHACVTVSSGAANYSNHNAQRIYREALVFTVTGQTSAVMEATLARLTRNSNPNFSNLKQNTHRTEITPKNSQNFIRYSRIIHLSHTIDTDIPQWEGDPLVEFEEVANFTEDGYCLRRFSMGEHSATHVNAPNSFHPNGIGIDKYPADSLVLSAVVIDAREQALANPDYKLTLEDVFAWETQNGEIPSESLVLMNTGWKDKWGDCDAFLPRDPQGNLHFPGFGLDAVHFLLEKRLIAGVGIDTHGVDPGQDKTFAVNRLVLEKPRIVLENLSNLEQLSPTGTTLVIGILRLSDGSGSPAGVLAFCNS</sequence>
<name>A0A0V7ZS46_9CYAN</name>
<dbReference type="SUPFAM" id="SSF56645">
    <property type="entry name" value="Acyl-CoA dehydrogenase NM domain-like"/>
    <property type="match status" value="1"/>
</dbReference>
<keyword evidence="4" id="KW-1185">Reference proteome</keyword>
<evidence type="ECO:0000256" key="1">
    <source>
        <dbReference type="SAM" id="Coils"/>
    </source>
</evidence>
<feature type="coiled-coil region" evidence="1">
    <location>
        <begin position="278"/>
        <end position="305"/>
    </location>
</feature>
<dbReference type="OrthoDB" id="5365325at2"/>
<feature type="domain" description="Acyl-CoA dehydrogenase/oxidase N-terminal" evidence="2">
    <location>
        <begin position="17"/>
        <end position="122"/>
    </location>
</feature>
<gene>
    <name evidence="3" type="ORF">BC008_30280</name>
</gene>
<dbReference type="PANTHER" id="PTHR31118:SF12">
    <property type="entry name" value="CYCLASE-LIKE PROTEIN 2"/>
    <property type="match status" value="1"/>
</dbReference>
<evidence type="ECO:0000259" key="2">
    <source>
        <dbReference type="Pfam" id="PF02771"/>
    </source>
</evidence>
<reference evidence="3 4" key="1">
    <citation type="journal article" date="2015" name="Genome Announc.">
        <title>Draft Genome of the Euendolithic (true boring) Cyanobacterium Mastigocoleus testarum strain BC008.</title>
        <authorList>
            <person name="Guida B.S."/>
            <person name="Garcia-Pichel F."/>
        </authorList>
    </citation>
    <scope>NUCLEOTIDE SEQUENCE [LARGE SCALE GENOMIC DNA]</scope>
    <source>
        <strain evidence="3 4">BC008</strain>
    </source>
</reference>
<dbReference type="Pfam" id="PF02771">
    <property type="entry name" value="Acyl-CoA_dh_N"/>
    <property type="match status" value="1"/>
</dbReference>
<dbReference type="PANTHER" id="PTHR31118">
    <property type="entry name" value="CYCLASE-LIKE PROTEIN 2"/>
    <property type="match status" value="1"/>
</dbReference>
<evidence type="ECO:0000313" key="4">
    <source>
        <dbReference type="Proteomes" id="UP000053372"/>
    </source>
</evidence>
<dbReference type="InterPro" id="IPR007325">
    <property type="entry name" value="KFase/CYL"/>
</dbReference>
<protein>
    <submittedName>
        <fullName evidence="3">Cyclase</fullName>
    </submittedName>
</protein>
<dbReference type="GO" id="GO:0004061">
    <property type="term" value="F:arylformamidase activity"/>
    <property type="evidence" value="ECO:0007669"/>
    <property type="project" value="InterPro"/>
</dbReference>
<dbReference type="InterPro" id="IPR037175">
    <property type="entry name" value="KFase_sf"/>
</dbReference>